<name>A0ABY1GSQ7_9GAMM</name>
<dbReference type="EMBL" id="FPAZ01000014">
    <property type="protein sequence ID" value="SFT90076.1"/>
    <property type="molecule type" value="Genomic_DNA"/>
</dbReference>
<keyword evidence="1" id="KW-0812">Transmembrane</keyword>
<feature type="transmembrane region" description="Helical" evidence="1">
    <location>
        <begin position="59"/>
        <end position="77"/>
    </location>
</feature>
<dbReference type="Pfam" id="PF04304">
    <property type="entry name" value="DUF454"/>
    <property type="match status" value="1"/>
</dbReference>
<dbReference type="InterPro" id="IPR007401">
    <property type="entry name" value="DUF454"/>
</dbReference>
<evidence type="ECO:0000256" key="1">
    <source>
        <dbReference type="SAM" id="Phobius"/>
    </source>
</evidence>
<evidence type="ECO:0008006" key="4">
    <source>
        <dbReference type="Google" id="ProtNLM"/>
    </source>
</evidence>
<feature type="transmembrane region" description="Helical" evidence="1">
    <location>
        <begin position="123"/>
        <end position="142"/>
    </location>
</feature>
<accession>A0ABY1GSQ7</accession>
<evidence type="ECO:0000313" key="2">
    <source>
        <dbReference type="EMBL" id="SFT90076.1"/>
    </source>
</evidence>
<feature type="transmembrane region" description="Helical" evidence="1">
    <location>
        <begin position="6"/>
        <end position="27"/>
    </location>
</feature>
<evidence type="ECO:0000313" key="3">
    <source>
        <dbReference type="Proteomes" id="UP000183805"/>
    </source>
</evidence>
<organism evidence="2 3">
    <name type="scientific">Pseudoalteromonas lipolytica</name>
    <dbReference type="NCBI Taxonomy" id="570156"/>
    <lineage>
        <taxon>Bacteria</taxon>
        <taxon>Pseudomonadati</taxon>
        <taxon>Pseudomonadota</taxon>
        <taxon>Gammaproteobacteria</taxon>
        <taxon>Alteromonadales</taxon>
        <taxon>Pseudoalteromonadaceae</taxon>
        <taxon>Pseudoalteromonas</taxon>
    </lineage>
</organism>
<sequence length="144" mass="16031">MVGLGIIGIALPVMPTTIFFILALGCFTRSSPALSAWLLNHPRYGESLRYWQLYKVVPLRAKFLAGLGMAVGYFFLLQSAAPIWVMYLVAVIEVCVLGYLINRPSKPNHPTLIQLNISTRLQLMLLASLFTSQLAIIAYLAIQY</sequence>
<reference evidence="2 3" key="1">
    <citation type="submission" date="2016-10" db="EMBL/GenBank/DDBJ databases">
        <authorList>
            <person name="Varghese N."/>
            <person name="Submissions S."/>
        </authorList>
    </citation>
    <scope>NUCLEOTIDE SEQUENCE [LARGE SCALE GENOMIC DNA]</scope>
    <source>
        <strain evidence="2 3">CGMCC 1.8499</strain>
    </source>
</reference>
<dbReference type="Proteomes" id="UP000183805">
    <property type="component" value="Unassembled WGS sequence"/>
</dbReference>
<feature type="transmembrane region" description="Helical" evidence="1">
    <location>
        <begin position="83"/>
        <end position="102"/>
    </location>
</feature>
<protein>
    <recommendedName>
        <fullName evidence="4">Inner membrane protein</fullName>
    </recommendedName>
</protein>
<proteinExistence type="predicted"/>
<dbReference type="PANTHER" id="PTHR35813">
    <property type="entry name" value="INNER MEMBRANE PROTEIN YBAN"/>
    <property type="match status" value="1"/>
</dbReference>
<keyword evidence="1" id="KW-1133">Transmembrane helix</keyword>
<gene>
    <name evidence="2" type="ORF">SAMN04487854_11474</name>
</gene>
<dbReference type="PANTHER" id="PTHR35813:SF1">
    <property type="entry name" value="INNER MEMBRANE PROTEIN YBAN"/>
    <property type="match status" value="1"/>
</dbReference>
<keyword evidence="1" id="KW-0472">Membrane</keyword>
<comment type="caution">
    <text evidence="2">The sequence shown here is derived from an EMBL/GenBank/DDBJ whole genome shotgun (WGS) entry which is preliminary data.</text>
</comment>
<keyword evidence="3" id="KW-1185">Reference proteome</keyword>